<comment type="subunit">
    <text evidence="11">Monomer.</text>
</comment>
<dbReference type="InterPro" id="IPR005719">
    <property type="entry name" value="Dihydroorotate_DH_2"/>
</dbReference>
<dbReference type="GO" id="GO:0106430">
    <property type="term" value="F:dihydroorotate dehydrogenase (quinone) activity"/>
    <property type="evidence" value="ECO:0007669"/>
    <property type="project" value="UniProtKB-EC"/>
</dbReference>
<reference evidence="13 14" key="2">
    <citation type="submission" date="2019-09" db="EMBL/GenBank/DDBJ databases">
        <title>Mesorhizobium sp. MaA-C15 isolated from Microcystis aeruginosa.</title>
        <authorList>
            <person name="Jeong S.E."/>
            <person name="Jin H.M."/>
            <person name="Jeon C.O."/>
        </authorList>
    </citation>
    <scope>NUCLEOTIDE SEQUENCE [LARGE SCALE GENOMIC DNA]</scope>
    <source>
        <strain evidence="13 14">MaA-C15</strain>
    </source>
</reference>
<comment type="catalytic activity">
    <reaction evidence="10 11">
        <text>(S)-dihydroorotate + a quinone = orotate + a quinol</text>
        <dbReference type="Rhea" id="RHEA:30187"/>
        <dbReference type="ChEBI" id="CHEBI:24646"/>
        <dbReference type="ChEBI" id="CHEBI:30839"/>
        <dbReference type="ChEBI" id="CHEBI:30864"/>
        <dbReference type="ChEBI" id="CHEBI:132124"/>
        <dbReference type="EC" id="1.3.5.2"/>
    </reaction>
</comment>
<dbReference type="InterPro" id="IPR050074">
    <property type="entry name" value="DHO_dehydrogenase"/>
</dbReference>
<dbReference type="UniPathway" id="UPA00070">
    <property type="reaction ID" value="UER00946"/>
</dbReference>
<evidence type="ECO:0000313" key="14">
    <source>
        <dbReference type="Proteomes" id="UP000323258"/>
    </source>
</evidence>
<comment type="similarity">
    <text evidence="4 11">Belongs to the dihydroorotate dehydrogenase family. Type 2 subfamily.</text>
</comment>
<evidence type="ECO:0000259" key="12">
    <source>
        <dbReference type="Pfam" id="PF01180"/>
    </source>
</evidence>
<dbReference type="GO" id="GO:0005886">
    <property type="term" value="C:plasma membrane"/>
    <property type="evidence" value="ECO:0007669"/>
    <property type="project" value="UniProtKB-SubCell"/>
</dbReference>
<keyword evidence="14" id="KW-1185">Reference proteome</keyword>
<feature type="domain" description="Dihydroorotate dehydrogenase catalytic" evidence="12">
    <location>
        <begin position="46"/>
        <end position="337"/>
    </location>
</feature>
<evidence type="ECO:0000256" key="10">
    <source>
        <dbReference type="ARBA" id="ARBA00048639"/>
    </source>
</evidence>
<dbReference type="PANTHER" id="PTHR48109:SF4">
    <property type="entry name" value="DIHYDROOROTATE DEHYDROGENASE (QUINONE), MITOCHONDRIAL"/>
    <property type="match status" value="1"/>
</dbReference>
<reference evidence="13 14" key="1">
    <citation type="submission" date="2019-08" db="EMBL/GenBank/DDBJ databases">
        <authorList>
            <person name="Seo Y.L."/>
        </authorList>
    </citation>
    <scope>NUCLEOTIDE SEQUENCE [LARGE SCALE GENOMIC DNA]</scope>
    <source>
        <strain evidence="13 14">MaA-C15</strain>
    </source>
</reference>
<dbReference type="CDD" id="cd04738">
    <property type="entry name" value="DHOD_2_like"/>
    <property type="match status" value="1"/>
</dbReference>
<feature type="active site" description="Nucleophile" evidence="11">
    <location>
        <position position="175"/>
    </location>
</feature>
<dbReference type="PROSITE" id="PS00912">
    <property type="entry name" value="DHODEHASE_2"/>
    <property type="match status" value="1"/>
</dbReference>
<dbReference type="OrthoDB" id="9802377at2"/>
<accession>A0A5D4GPI3</accession>
<feature type="binding site" evidence="11">
    <location>
        <position position="267"/>
    </location>
    <ligand>
        <name>FMN</name>
        <dbReference type="ChEBI" id="CHEBI:58210"/>
    </ligand>
</feature>
<dbReference type="InterPro" id="IPR005720">
    <property type="entry name" value="Dihydroorotate_DH_cat"/>
</dbReference>
<evidence type="ECO:0000256" key="6">
    <source>
        <dbReference type="ARBA" id="ARBA00022643"/>
    </source>
</evidence>
<dbReference type="NCBIfam" id="NF003652">
    <property type="entry name" value="PRK05286.2-5"/>
    <property type="match status" value="1"/>
</dbReference>
<dbReference type="AlphaFoldDB" id="A0A5D4GPI3"/>
<protein>
    <recommendedName>
        <fullName evidence="11">Dihydroorotate dehydrogenase (quinone)</fullName>
        <ecNumber evidence="11">1.3.5.2</ecNumber>
    </recommendedName>
    <alternativeName>
        <fullName evidence="11">DHOdehase</fullName>
        <shortName evidence="11">DHOD</shortName>
        <shortName evidence="11">DHODase</shortName>
    </alternativeName>
    <alternativeName>
        <fullName evidence="11">Dihydroorotate oxidase</fullName>
    </alternativeName>
</protein>
<dbReference type="SUPFAM" id="SSF51395">
    <property type="entry name" value="FMN-linked oxidoreductases"/>
    <property type="match status" value="1"/>
</dbReference>
<dbReference type="RefSeq" id="WP_148917139.1">
    <property type="nucleotide sequence ID" value="NZ_VSZS01000068.1"/>
</dbReference>
<keyword evidence="9 11" id="KW-0472">Membrane</keyword>
<dbReference type="Pfam" id="PF01180">
    <property type="entry name" value="DHO_dh"/>
    <property type="match status" value="1"/>
</dbReference>
<feature type="binding site" evidence="11">
    <location>
        <position position="172"/>
    </location>
    <ligand>
        <name>substrate</name>
    </ligand>
</feature>
<feature type="binding site" evidence="11">
    <location>
        <position position="217"/>
    </location>
    <ligand>
        <name>FMN</name>
        <dbReference type="ChEBI" id="CHEBI:58210"/>
    </ligand>
</feature>
<keyword evidence="8 11" id="KW-0560">Oxidoreductase</keyword>
<evidence type="ECO:0000256" key="4">
    <source>
        <dbReference type="ARBA" id="ARBA00005359"/>
    </source>
</evidence>
<dbReference type="GO" id="GO:0005737">
    <property type="term" value="C:cytoplasm"/>
    <property type="evidence" value="ECO:0007669"/>
    <property type="project" value="InterPro"/>
</dbReference>
<dbReference type="Gene3D" id="3.20.20.70">
    <property type="entry name" value="Aldolase class I"/>
    <property type="match status" value="1"/>
</dbReference>
<feature type="binding site" evidence="11">
    <location>
        <position position="67"/>
    </location>
    <ligand>
        <name>substrate</name>
    </ligand>
</feature>
<evidence type="ECO:0000256" key="2">
    <source>
        <dbReference type="ARBA" id="ARBA00004370"/>
    </source>
</evidence>
<feature type="binding site" evidence="11">
    <location>
        <position position="172"/>
    </location>
    <ligand>
        <name>FMN</name>
        <dbReference type="ChEBI" id="CHEBI:58210"/>
    </ligand>
</feature>
<feature type="binding site" evidence="11">
    <location>
        <begin position="246"/>
        <end position="247"/>
    </location>
    <ligand>
        <name>substrate</name>
    </ligand>
</feature>
<feature type="binding site" evidence="11">
    <location>
        <position position="296"/>
    </location>
    <ligand>
        <name>FMN</name>
        <dbReference type="ChEBI" id="CHEBI:58210"/>
    </ligand>
</feature>
<evidence type="ECO:0000256" key="3">
    <source>
        <dbReference type="ARBA" id="ARBA00005161"/>
    </source>
</evidence>
<dbReference type="NCBIfam" id="NF003645">
    <property type="entry name" value="PRK05286.1-2"/>
    <property type="match status" value="1"/>
</dbReference>
<evidence type="ECO:0000313" key="13">
    <source>
        <dbReference type="EMBL" id="TYR29833.1"/>
    </source>
</evidence>
<comment type="caution">
    <text evidence="13">The sequence shown here is derived from an EMBL/GenBank/DDBJ whole genome shotgun (WGS) entry which is preliminary data.</text>
</comment>
<evidence type="ECO:0000256" key="5">
    <source>
        <dbReference type="ARBA" id="ARBA00022630"/>
    </source>
</evidence>
<dbReference type="GO" id="GO:0006207">
    <property type="term" value="P:'de novo' pyrimidine nucleobase biosynthetic process"/>
    <property type="evidence" value="ECO:0007669"/>
    <property type="project" value="UniProtKB-UniRule"/>
</dbReference>
<comment type="subcellular location">
    <subcellularLocation>
        <location evidence="11">Cell membrane</location>
        <topology evidence="11">Peripheral membrane protein</topology>
    </subcellularLocation>
    <subcellularLocation>
        <location evidence="2">Membrane</location>
    </subcellularLocation>
</comment>
<evidence type="ECO:0000256" key="8">
    <source>
        <dbReference type="ARBA" id="ARBA00023002"/>
    </source>
</evidence>
<dbReference type="EC" id="1.3.5.2" evidence="11"/>
<feature type="binding site" evidence="11">
    <location>
        <position position="141"/>
    </location>
    <ligand>
        <name>FMN</name>
        <dbReference type="ChEBI" id="CHEBI:58210"/>
    </ligand>
</feature>
<dbReference type="NCBIfam" id="TIGR01036">
    <property type="entry name" value="pyrD_sub2"/>
    <property type="match status" value="1"/>
</dbReference>
<comment type="cofactor">
    <cofactor evidence="11">
        <name>FMN</name>
        <dbReference type="ChEBI" id="CHEBI:58210"/>
    </cofactor>
    <text evidence="11">Binds 1 FMN per subunit.</text>
</comment>
<proteinExistence type="inferred from homology"/>
<feature type="binding site" evidence="11">
    <location>
        <position position="87"/>
    </location>
    <ligand>
        <name>FMN</name>
        <dbReference type="ChEBI" id="CHEBI:58210"/>
    </ligand>
</feature>
<feature type="binding site" evidence="11">
    <location>
        <begin position="112"/>
        <end position="116"/>
    </location>
    <ligand>
        <name>substrate</name>
    </ligand>
</feature>
<feature type="binding site" evidence="11">
    <location>
        <position position="245"/>
    </location>
    <ligand>
        <name>FMN</name>
        <dbReference type="ChEBI" id="CHEBI:58210"/>
    </ligand>
</feature>
<dbReference type="Proteomes" id="UP000323258">
    <property type="component" value="Unassembled WGS sequence"/>
</dbReference>
<evidence type="ECO:0000256" key="11">
    <source>
        <dbReference type="HAMAP-Rule" id="MF_00225"/>
    </source>
</evidence>
<keyword evidence="7 11" id="KW-0665">Pyrimidine biosynthesis</keyword>
<dbReference type="PROSITE" id="PS00911">
    <property type="entry name" value="DHODEHASE_1"/>
    <property type="match status" value="1"/>
</dbReference>
<evidence type="ECO:0000256" key="9">
    <source>
        <dbReference type="ARBA" id="ARBA00023136"/>
    </source>
</evidence>
<keyword evidence="11" id="KW-1003">Cell membrane</keyword>
<comment type="function">
    <text evidence="1 11">Catalyzes the conversion of dihydroorotate to orotate with quinone as electron acceptor.</text>
</comment>
<dbReference type="GO" id="GO:0044205">
    <property type="term" value="P:'de novo' UMP biosynthetic process"/>
    <property type="evidence" value="ECO:0007669"/>
    <property type="project" value="UniProtKB-UniRule"/>
</dbReference>
<feature type="binding site" evidence="11">
    <location>
        <begin position="317"/>
        <end position="318"/>
    </location>
    <ligand>
        <name>FMN</name>
        <dbReference type="ChEBI" id="CHEBI:58210"/>
    </ligand>
</feature>
<feature type="binding site" evidence="11">
    <location>
        <position position="177"/>
    </location>
    <ligand>
        <name>substrate</name>
    </ligand>
</feature>
<evidence type="ECO:0000256" key="1">
    <source>
        <dbReference type="ARBA" id="ARBA00003125"/>
    </source>
</evidence>
<keyword evidence="6 11" id="KW-0288">FMN</keyword>
<dbReference type="PANTHER" id="PTHR48109">
    <property type="entry name" value="DIHYDROOROTATE DEHYDROGENASE (QUINONE), MITOCHONDRIAL-RELATED"/>
    <property type="match status" value="1"/>
</dbReference>
<gene>
    <name evidence="11" type="primary">pyrD</name>
    <name evidence="13" type="ORF">FY036_21115</name>
</gene>
<dbReference type="InterPro" id="IPR013785">
    <property type="entry name" value="Aldolase_TIM"/>
</dbReference>
<sequence>MPGLDRLGRRLLFAFDPETAHGLSIAALKSGGAAALCPRPPIDTRLAVRIAGLDFPNPLGMAAGYDKNAEVPDALLGLGFGFSEVGTLTPKPQAGNPKPRIFRLTEDDAVINRMGFNNDGHERALLRLKARIGRQGIAGVNIGANKDSADRIADYRLGVERFAAVASYLAINISSPNTPGLRDLQSRDSLAELLATVIDARDAEAAKTGSPAPLFLKIAPDLSEAELDSIAEEVLARKIEGVIVSNTTLSRSGLRSIHASETGGLSGRPLFARSTAVLARMRRRLGPDVALIGVGGVDSAETAMEKIRAGADLVQLYTGMIYGGPTLPGRIVRGLADIARREGVSTIGDLRDSSLARWEAASID</sequence>
<name>A0A5D4GPI3_9HYPH</name>
<keyword evidence="5 11" id="KW-0285">Flavoprotein</keyword>
<dbReference type="InterPro" id="IPR001295">
    <property type="entry name" value="Dihydroorotate_DH_CS"/>
</dbReference>
<evidence type="ECO:0000256" key="7">
    <source>
        <dbReference type="ARBA" id="ARBA00022975"/>
    </source>
</evidence>
<organism evidence="13 14">
    <name type="scientific">Neoaquamicrobium microcysteis</name>
    <dbReference type="NCBI Taxonomy" id="2682781"/>
    <lineage>
        <taxon>Bacteria</taxon>
        <taxon>Pseudomonadati</taxon>
        <taxon>Pseudomonadota</taxon>
        <taxon>Alphaproteobacteria</taxon>
        <taxon>Hyphomicrobiales</taxon>
        <taxon>Phyllobacteriaceae</taxon>
        <taxon>Neoaquamicrobium</taxon>
    </lineage>
</organism>
<comment type="pathway">
    <text evidence="3 11">Pyrimidine metabolism; UMP biosynthesis via de novo pathway; orotate from (S)-dihydroorotate (quinone route): step 1/1.</text>
</comment>
<feature type="binding site" evidence="11">
    <location>
        <begin position="63"/>
        <end position="67"/>
    </location>
    <ligand>
        <name>FMN</name>
        <dbReference type="ChEBI" id="CHEBI:58210"/>
    </ligand>
</feature>
<dbReference type="EMBL" id="VSZS01000068">
    <property type="protein sequence ID" value="TYR29833.1"/>
    <property type="molecule type" value="Genomic_DNA"/>
</dbReference>
<dbReference type="HAMAP" id="MF_00225">
    <property type="entry name" value="DHO_dh_type2"/>
    <property type="match status" value="1"/>
</dbReference>